<keyword evidence="5 7" id="KW-0472">Membrane</keyword>
<feature type="domain" description="TonB-dependent receptor plug" evidence="9">
    <location>
        <begin position="117"/>
        <end position="239"/>
    </location>
</feature>
<evidence type="ECO:0000256" key="3">
    <source>
        <dbReference type="ARBA" id="ARBA00022452"/>
    </source>
</evidence>
<dbReference type="InterPro" id="IPR037066">
    <property type="entry name" value="Plug_dom_sf"/>
</dbReference>
<dbReference type="Gene3D" id="2.40.170.20">
    <property type="entry name" value="TonB-dependent receptor, beta-barrel domain"/>
    <property type="match status" value="1"/>
</dbReference>
<keyword evidence="2 7" id="KW-0813">Transport</keyword>
<dbReference type="AlphaFoldDB" id="A0A1I7N1K2"/>
<dbReference type="Gene3D" id="2.170.130.10">
    <property type="entry name" value="TonB-dependent receptor, plug domain"/>
    <property type="match status" value="1"/>
</dbReference>
<evidence type="ECO:0000256" key="2">
    <source>
        <dbReference type="ARBA" id="ARBA00022448"/>
    </source>
</evidence>
<dbReference type="Proteomes" id="UP000199537">
    <property type="component" value="Unassembled WGS sequence"/>
</dbReference>
<sequence>MQTKACLLLMVCIAGLHLATFAQQQVSGVVIGENNNPVPYASVRISGTNRGTTTDENGNFILNVKPGDTLLITSLGYQQQKLPVQDNTRNIRVVLSTTARGLNEVVVTGLGVKREEKKLGYAVTQVSGEDVRRANVVDPTTALQGKVAGVFINTGTGGPTSSNRIIIRGNTSLDPNNQPLVVVDGVIVDDQPTGAGQWGSSQDFGNQLKDINPDDIASISILKGAAASAQWGSRATHGVILITTKKGRSDKKIGVTVSHTEQWSQVFKFPDYQNEFGGGWTFGLDSFVTDPNTNRPQIDPSWGYWSFGPKMNGQTVEDMDGHLQKFSPNNPKDAYQTGRFVNTNVAIDGGNEQTTFRLSFSNQHNQGIAYGNTFTRNNINLNATQKLGKIVDINANVNFVRSDALNPARDGGNDNLLFMLSYAVPRTYDINYYKTHFIDSVNGGRNKVDDNYYGLTGYWFNLYKNNAEQKEDNLRSSLEMTVHATPWLDFHLNGYANNFYTTYTNKQLGQDANFSGGYYEISKGTHDNYRLVAQAELHRAFKDWDADLILGTETYSDKSQALDSRTDGGLIIPGKFTLSNSVNRPQSSEAYSNYKLNSAYAFLTLGWKSQLYIDLTARNDWSSALTYPDGHGNNSYLYPSVSGSWIFSQTFHLPQYITFGKLRASYAQVGRDIDPYFSSTGLTYHFSQNYQDYQGNNIPIYEFNGNNLGNLNIKPEIMTAVEVGLNMQFLQNRLGFDVSYYKDNTRNQVLSLQVAQETGVSNRTINAGNIQNAGVELLITARPVETRNFSWSLSVNYTHNENKIISLAPGVNLYVLEYGQGVDVESVAIPGQEYGTIYTKYDYAKYQALDDKGNPVADPNNGKKVLYPTNDYLGNPAARFRRTNDYQGQGYVKIGTSQPKFYYGFMNDFTYKNFNLHIALDGRVGGNIVSATYDYGYAFGNWKTTLFGRDKAHGGLERKTFDAAGNVTGIYYDGIIPDGVFQQGSKVTDPQGNQHDVTGMSYQEVVDKGWIQPISALYYYYSLGSWAAGIRTTGLAKNDWLALREISIGYQLPSYITNKLKLNSLRVMLVGRNLGYLINKLPAHINPEGMYNSNAGNAFEYGGLPFVRNFGFTIQAGL</sequence>
<organism evidence="10 11">
    <name type="scientific">Thermoflavifilum thermophilum</name>
    <dbReference type="NCBI Taxonomy" id="1393122"/>
    <lineage>
        <taxon>Bacteria</taxon>
        <taxon>Pseudomonadati</taxon>
        <taxon>Bacteroidota</taxon>
        <taxon>Chitinophagia</taxon>
        <taxon>Chitinophagales</taxon>
        <taxon>Chitinophagaceae</taxon>
        <taxon>Thermoflavifilum</taxon>
    </lineage>
</organism>
<keyword evidence="8" id="KW-0732">Signal</keyword>
<dbReference type="NCBIfam" id="TIGR04057">
    <property type="entry name" value="SusC_RagA_signa"/>
    <property type="match status" value="1"/>
</dbReference>
<evidence type="ECO:0000313" key="10">
    <source>
        <dbReference type="EMBL" id="SFV28515.1"/>
    </source>
</evidence>
<dbReference type="EMBL" id="FPCJ01000001">
    <property type="protein sequence ID" value="SFV28515.1"/>
    <property type="molecule type" value="Genomic_DNA"/>
</dbReference>
<evidence type="ECO:0000256" key="5">
    <source>
        <dbReference type="ARBA" id="ARBA00023136"/>
    </source>
</evidence>
<evidence type="ECO:0000259" key="9">
    <source>
        <dbReference type="Pfam" id="PF07715"/>
    </source>
</evidence>
<feature type="signal peptide" evidence="8">
    <location>
        <begin position="1"/>
        <end position="22"/>
    </location>
</feature>
<dbReference type="STRING" id="1393122.SAMN05660895_0349"/>
<dbReference type="InterPro" id="IPR023996">
    <property type="entry name" value="TonB-dep_OMP_SusC/RagA"/>
</dbReference>
<dbReference type="InterPro" id="IPR023997">
    <property type="entry name" value="TonB-dep_OMP_SusC/RagA_CS"/>
</dbReference>
<comment type="subcellular location">
    <subcellularLocation>
        <location evidence="1 7">Cell outer membrane</location>
        <topology evidence="1 7">Multi-pass membrane protein</topology>
    </subcellularLocation>
</comment>
<dbReference type="Pfam" id="PF13715">
    <property type="entry name" value="CarbopepD_reg_2"/>
    <property type="match status" value="1"/>
</dbReference>
<feature type="chain" id="PRO_5011642582" evidence="8">
    <location>
        <begin position="23"/>
        <end position="1118"/>
    </location>
</feature>
<comment type="similarity">
    <text evidence="7">Belongs to the TonB-dependent receptor family.</text>
</comment>
<gene>
    <name evidence="10" type="ORF">SAMN05660895_0349</name>
</gene>
<proteinExistence type="inferred from homology"/>
<dbReference type="Pfam" id="PF07715">
    <property type="entry name" value="Plug"/>
    <property type="match status" value="1"/>
</dbReference>
<dbReference type="NCBIfam" id="TIGR04056">
    <property type="entry name" value="OMP_RagA_SusC"/>
    <property type="match status" value="1"/>
</dbReference>
<dbReference type="InterPro" id="IPR036942">
    <property type="entry name" value="Beta-barrel_TonB_sf"/>
</dbReference>
<dbReference type="SUPFAM" id="SSF56935">
    <property type="entry name" value="Porins"/>
    <property type="match status" value="1"/>
</dbReference>
<keyword evidence="4 7" id="KW-0812">Transmembrane</keyword>
<evidence type="ECO:0000256" key="4">
    <source>
        <dbReference type="ARBA" id="ARBA00022692"/>
    </source>
</evidence>
<reference evidence="11" key="1">
    <citation type="submission" date="2016-10" db="EMBL/GenBank/DDBJ databases">
        <authorList>
            <person name="Varghese N."/>
            <person name="Submissions S."/>
        </authorList>
    </citation>
    <scope>NUCLEOTIDE SEQUENCE [LARGE SCALE GENOMIC DNA]</scope>
    <source>
        <strain evidence="11">DSM 14807</strain>
    </source>
</reference>
<dbReference type="SUPFAM" id="SSF49464">
    <property type="entry name" value="Carboxypeptidase regulatory domain-like"/>
    <property type="match status" value="1"/>
</dbReference>
<dbReference type="InterPro" id="IPR008969">
    <property type="entry name" value="CarboxyPept-like_regulatory"/>
</dbReference>
<evidence type="ECO:0000313" key="11">
    <source>
        <dbReference type="Proteomes" id="UP000199537"/>
    </source>
</evidence>
<evidence type="ECO:0000256" key="1">
    <source>
        <dbReference type="ARBA" id="ARBA00004571"/>
    </source>
</evidence>
<name>A0A1I7N1K2_9BACT</name>
<keyword evidence="11" id="KW-1185">Reference proteome</keyword>
<dbReference type="Gene3D" id="2.60.40.1120">
    <property type="entry name" value="Carboxypeptidase-like, regulatory domain"/>
    <property type="match status" value="1"/>
</dbReference>
<protein>
    <submittedName>
        <fullName evidence="10">Iron complex outermembrane recepter protein</fullName>
    </submittedName>
</protein>
<evidence type="ECO:0000256" key="6">
    <source>
        <dbReference type="ARBA" id="ARBA00023237"/>
    </source>
</evidence>
<keyword evidence="6 7" id="KW-0998">Cell outer membrane</keyword>
<evidence type="ECO:0000256" key="7">
    <source>
        <dbReference type="PROSITE-ProRule" id="PRU01360"/>
    </source>
</evidence>
<accession>A0A1I7N1K2</accession>
<keyword evidence="3 7" id="KW-1134">Transmembrane beta strand</keyword>
<dbReference type="GO" id="GO:0009279">
    <property type="term" value="C:cell outer membrane"/>
    <property type="evidence" value="ECO:0007669"/>
    <property type="project" value="UniProtKB-SubCell"/>
</dbReference>
<dbReference type="InterPro" id="IPR039426">
    <property type="entry name" value="TonB-dep_rcpt-like"/>
</dbReference>
<dbReference type="PROSITE" id="PS52016">
    <property type="entry name" value="TONB_DEPENDENT_REC_3"/>
    <property type="match status" value="1"/>
</dbReference>
<dbReference type="InterPro" id="IPR012910">
    <property type="entry name" value="Plug_dom"/>
</dbReference>
<evidence type="ECO:0000256" key="8">
    <source>
        <dbReference type="SAM" id="SignalP"/>
    </source>
</evidence>